<reference evidence="1 2" key="2">
    <citation type="journal article" date="2010" name="Nucleic Acids Res.">
        <title>BeetleBase in 2010: revisions to provide comprehensive genomic information for Tribolium castaneum.</title>
        <authorList>
            <person name="Kim H.S."/>
            <person name="Murphy T."/>
            <person name="Xia J."/>
            <person name="Caragea D."/>
            <person name="Park Y."/>
            <person name="Beeman R.W."/>
            <person name="Lorenzen M.D."/>
            <person name="Butcher S."/>
            <person name="Manak J.R."/>
            <person name="Brown S.J."/>
        </authorList>
    </citation>
    <scope>GENOME REANNOTATION</scope>
    <source>
        <strain evidence="1 2">Georgia GA2</strain>
    </source>
</reference>
<keyword evidence="2" id="KW-1185">Reference proteome</keyword>
<proteinExistence type="predicted"/>
<dbReference type="AlphaFoldDB" id="D6WCH2"/>
<reference evidence="1 2" key="1">
    <citation type="journal article" date="2008" name="Nature">
        <title>The genome of the model beetle and pest Tribolium castaneum.</title>
        <authorList>
            <consortium name="Tribolium Genome Sequencing Consortium"/>
            <person name="Richards S."/>
            <person name="Gibbs R.A."/>
            <person name="Weinstock G.M."/>
            <person name="Brown S.J."/>
            <person name="Denell R."/>
            <person name="Beeman R.W."/>
            <person name="Gibbs R."/>
            <person name="Beeman R.W."/>
            <person name="Brown S.J."/>
            <person name="Bucher G."/>
            <person name="Friedrich M."/>
            <person name="Grimmelikhuijzen C.J."/>
            <person name="Klingler M."/>
            <person name="Lorenzen M."/>
            <person name="Richards S."/>
            <person name="Roth S."/>
            <person name="Schroder R."/>
            <person name="Tautz D."/>
            <person name="Zdobnov E.M."/>
            <person name="Muzny D."/>
            <person name="Gibbs R.A."/>
            <person name="Weinstock G.M."/>
            <person name="Attaway T."/>
            <person name="Bell S."/>
            <person name="Buhay C.J."/>
            <person name="Chandrabose M.N."/>
            <person name="Chavez D."/>
            <person name="Clerk-Blankenburg K.P."/>
            <person name="Cree A."/>
            <person name="Dao M."/>
            <person name="Davis C."/>
            <person name="Chacko J."/>
            <person name="Dinh H."/>
            <person name="Dugan-Rocha S."/>
            <person name="Fowler G."/>
            <person name="Garner T.T."/>
            <person name="Garnes J."/>
            <person name="Gnirke A."/>
            <person name="Hawes A."/>
            <person name="Hernandez J."/>
            <person name="Hines S."/>
            <person name="Holder M."/>
            <person name="Hume J."/>
            <person name="Jhangiani S.N."/>
            <person name="Joshi V."/>
            <person name="Khan Z.M."/>
            <person name="Jackson L."/>
            <person name="Kovar C."/>
            <person name="Kowis A."/>
            <person name="Lee S."/>
            <person name="Lewis L.R."/>
            <person name="Margolis J."/>
            <person name="Morgan M."/>
            <person name="Nazareth L.V."/>
            <person name="Nguyen N."/>
            <person name="Okwuonu G."/>
            <person name="Parker D."/>
            <person name="Richards S."/>
            <person name="Ruiz S.J."/>
            <person name="Santibanez J."/>
            <person name="Savard J."/>
            <person name="Scherer S.E."/>
            <person name="Schneider B."/>
            <person name="Sodergren E."/>
            <person name="Tautz D."/>
            <person name="Vattahil S."/>
            <person name="Villasana D."/>
            <person name="White C.S."/>
            <person name="Wright R."/>
            <person name="Park Y."/>
            <person name="Beeman R.W."/>
            <person name="Lord J."/>
            <person name="Oppert B."/>
            <person name="Lorenzen M."/>
            <person name="Brown S."/>
            <person name="Wang L."/>
            <person name="Savard J."/>
            <person name="Tautz D."/>
            <person name="Richards S."/>
            <person name="Weinstock G."/>
            <person name="Gibbs R.A."/>
            <person name="Liu Y."/>
            <person name="Worley K."/>
            <person name="Weinstock G."/>
            <person name="Elsik C.G."/>
            <person name="Reese J.T."/>
            <person name="Elhaik E."/>
            <person name="Landan G."/>
            <person name="Graur D."/>
            <person name="Arensburger P."/>
            <person name="Atkinson P."/>
            <person name="Beeman R.W."/>
            <person name="Beidler J."/>
            <person name="Brown S.J."/>
            <person name="Demuth J.P."/>
            <person name="Drury D.W."/>
            <person name="Du Y.Z."/>
            <person name="Fujiwara H."/>
            <person name="Lorenzen M."/>
            <person name="Maselli V."/>
            <person name="Osanai M."/>
            <person name="Park Y."/>
            <person name="Robertson H.M."/>
            <person name="Tu Z."/>
            <person name="Wang J.J."/>
            <person name="Wang S."/>
            <person name="Richards S."/>
            <person name="Song H."/>
            <person name="Zhang L."/>
            <person name="Sodergren E."/>
            <person name="Werner D."/>
            <person name="Stanke M."/>
            <person name="Morgenstern B."/>
            <person name="Solovyev V."/>
            <person name="Kosarev P."/>
            <person name="Brown G."/>
            <person name="Chen H.C."/>
            <person name="Ermolaeva O."/>
            <person name="Hlavina W."/>
            <person name="Kapustin Y."/>
            <person name="Kiryutin B."/>
            <person name="Kitts P."/>
            <person name="Maglott D."/>
            <person name="Pruitt K."/>
            <person name="Sapojnikov V."/>
            <person name="Souvorov A."/>
            <person name="Mackey A.J."/>
            <person name="Waterhouse R.M."/>
            <person name="Wyder S."/>
            <person name="Zdobnov E.M."/>
            <person name="Zdobnov E.M."/>
            <person name="Wyder S."/>
            <person name="Kriventseva E.V."/>
            <person name="Kadowaki T."/>
            <person name="Bork P."/>
            <person name="Aranda M."/>
            <person name="Bao R."/>
            <person name="Beermann A."/>
            <person name="Berns N."/>
            <person name="Bolognesi R."/>
            <person name="Bonneton F."/>
            <person name="Bopp D."/>
            <person name="Brown S.J."/>
            <person name="Bucher G."/>
            <person name="Butts T."/>
            <person name="Chaumot A."/>
            <person name="Denell R.E."/>
            <person name="Ferrier D.E."/>
            <person name="Friedrich M."/>
            <person name="Gordon C.M."/>
            <person name="Jindra M."/>
            <person name="Klingler M."/>
            <person name="Lan Q."/>
            <person name="Lattorff H.M."/>
            <person name="Laudet V."/>
            <person name="von Levetsow C."/>
            <person name="Liu Z."/>
            <person name="Lutz R."/>
            <person name="Lynch J.A."/>
            <person name="da Fonseca R.N."/>
            <person name="Posnien N."/>
            <person name="Reuter R."/>
            <person name="Roth S."/>
            <person name="Savard J."/>
            <person name="Schinko J.B."/>
            <person name="Schmitt C."/>
            <person name="Schoppmeier M."/>
            <person name="Schroder R."/>
            <person name="Shippy T.D."/>
            <person name="Simonnet F."/>
            <person name="Marques-Souza H."/>
            <person name="Tautz D."/>
            <person name="Tomoyasu Y."/>
            <person name="Trauner J."/>
            <person name="Van der Zee M."/>
            <person name="Vervoort M."/>
            <person name="Wittkopp N."/>
            <person name="Wimmer E.A."/>
            <person name="Yang X."/>
            <person name="Jones A.K."/>
            <person name="Sattelle D.B."/>
            <person name="Ebert P.R."/>
            <person name="Nelson D."/>
            <person name="Scott J.G."/>
            <person name="Beeman R.W."/>
            <person name="Muthukrishnan S."/>
            <person name="Kramer K.J."/>
            <person name="Arakane Y."/>
            <person name="Beeman R.W."/>
            <person name="Zhu Q."/>
            <person name="Hogenkamp D."/>
            <person name="Dixit R."/>
            <person name="Oppert B."/>
            <person name="Jiang H."/>
            <person name="Zou Z."/>
            <person name="Marshall J."/>
            <person name="Elpidina E."/>
            <person name="Vinokurov K."/>
            <person name="Oppert C."/>
            <person name="Zou Z."/>
            <person name="Evans J."/>
            <person name="Lu Z."/>
            <person name="Zhao P."/>
            <person name="Sumathipala N."/>
            <person name="Altincicek B."/>
            <person name="Vilcinskas A."/>
            <person name="Williams M."/>
            <person name="Hultmark D."/>
            <person name="Hetru C."/>
            <person name="Jiang H."/>
            <person name="Grimmelikhuijzen C.J."/>
            <person name="Hauser F."/>
            <person name="Cazzamali G."/>
            <person name="Williamson M."/>
            <person name="Park Y."/>
            <person name="Li B."/>
            <person name="Tanaka Y."/>
            <person name="Predel R."/>
            <person name="Neupert S."/>
            <person name="Schachtner J."/>
            <person name="Verleyen P."/>
            <person name="Raible F."/>
            <person name="Bork P."/>
            <person name="Friedrich M."/>
            <person name="Walden K.K."/>
            <person name="Robertson H.M."/>
            <person name="Angeli S."/>
            <person name="Foret S."/>
            <person name="Bucher G."/>
            <person name="Schuetz S."/>
            <person name="Maleszka R."/>
            <person name="Wimmer E.A."/>
            <person name="Beeman R.W."/>
            <person name="Lorenzen M."/>
            <person name="Tomoyasu Y."/>
            <person name="Miller S.C."/>
            <person name="Grossmann D."/>
            <person name="Bucher G."/>
        </authorList>
    </citation>
    <scope>NUCLEOTIDE SEQUENCE [LARGE SCALE GENOMIC DNA]</scope>
    <source>
        <strain evidence="1 2">Georgia GA2</strain>
    </source>
</reference>
<dbReference type="Proteomes" id="UP000007266">
    <property type="component" value="Linkage group 2"/>
</dbReference>
<organism evidence="1 2">
    <name type="scientific">Tribolium castaneum</name>
    <name type="common">Red flour beetle</name>
    <dbReference type="NCBI Taxonomy" id="7070"/>
    <lineage>
        <taxon>Eukaryota</taxon>
        <taxon>Metazoa</taxon>
        <taxon>Ecdysozoa</taxon>
        <taxon>Arthropoda</taxon>
        <taxon>Hexapoda</taxon>
        <taxon>Insecta</taxon>
        <taxon>Pterygota</taxon>
        <taxon>Neoptera</taxon>
        <taxon>Endopterygota</taxon>
        <taxon>Coleoptera</taxon>
        <taxon>Polyphaga</taxon>
        <taxon>Cucujiformia</taxon>
        <taxon>Tenebrionidae</taxon>
        <taxon>Tenebrionidae incertae sedis</taxon>
        <taxon>Tribolium</taxon>
    </lineage>
</organism>
<evidence type="ECO:0000313" key="1">
    <source>
        <dbReference type="EMBL" id="EEZ98872.1"/>
    </source>
</evidence>
<dbReference type="HOGENOM" id="CLU_1612961_0_0_1"/>
<dbReference type="EMBL" id="KQ971311">
    <property type="protein sequence ID" value="EEZ98872.1"/>
    <property type="molecule type" value="Genomic_DNA"/>
</dbReference>
<evidence type="ECO:0000313" key="2">
    <source>
        <dbReference type="Proteomes" id="UP000007266"/>
    </source>
</evidence>
<name>D6WCH2_TRICA</name>
<protein>
    <submittedName>
        <fullName evidence="1">Uncharacterized protein</fullName>
    </submittedName>
</protein>
<gene>
    <name evidence="1" type="primary">GLEAN_04485</name>
    <name evidence="1" type="ORF">TcasGA2_TC004485</name>
</gene>
<sequence length="165" mass="19378">MNRSAQYTVNEKPNVSDRTMQNAFPHSALSPFKCQQLCGHYHNLLLILEMTHERSNILPFETTLDSPHTFPIDAIYIFRARLIRTRKCHGFRQVDRNAEVHLQNVKLSQHEYRDSLDSRTRMLSEKSDSKLLDKTLHTPFPGHDQQRKSFSARPPNETLFLTYLR</sequence>
<accession>D6WCH2</accession>